<organism evidence="1 2">
    <name type="scientific">Gossypium arboreum</name>
    <name type="common">Tree cotton</name>
    <name type="synonym">Gossypium nanking</name>
    <dbReference type="NCBI Taxonomy" id="29729"/>
    <lineage>
        <taxon>Eukaryota</taxon>
        <taxon>Viridiplantae</taxon>
        <taxon>Streptophyta</taxon>
        <taxon>Embryophyta</taxon>
        <taxon>Tracheophyta</taxon>
        <taxon>Spermatophyta</taxon>
        <taxon>Magnoliopsida</taxon>
        <taxon>eudicotyledons</taxon>
        <taxon>Gunneridae</taxon>
        <taxon>Pentapetalae</taxon>
        <taxon>rosids</taxon>
        <taxon>malvids</taxon>
        <taxon>Malvales</taxon>
        <taxon>Malvaceae</taxon>
        <taxon>Malvoideae</taxon>
        <taxon>Gossypium</taxon>
    </lineage>
</organism>
<proteinExistence type="predicted"/>
<sequence length="27" mass="3407">MPLLFHFLMLKLERFRLHTLFEIPKVH</sequence>
<evidence type="ECO:0000313" key="1">
    <source>
        <dbReference type="EMBL" id="KHG23476.1"/>
    </source>
</evidence>
<dbReference type="AlphaFoldDB" id="A0A0B0PJD5"/>
<evidence type="ECO:0000313" key="2">
    <source>
        <dbReference type="Proteomes" id="UP000032142"/>
    </source>
</evidence>
<gene>
    <name evidence="1" type="ORF">F383_28816</name>
</gene>
<reference evidence="2" key="1">
    <citation type="submission" date="2014-09" db="EMBL/GenBank/DDBJ databases">
        <authorList>
            <person name="Mudge J."/>
            <person name="Ramaraj T."/>
            <person name="Lindquist I.E."/>
            <person name="Bharti A.K."/>
            <person name="Sundararajan A."/>
            <person name="Cameron C.T."/>
            <person name="Woodward J.E."/>
            <person name="May G.D."/>
            <person name="Brubaker C."/>
            <person name="Broadhvest J."/>
            <person name="Wilkins T.A."/>
        </authorList>
    </citation>
    <scope>NUCLEOTIDE SEQUENCE</scope>
    <source>
        <strain evidence="2">cv. AKA8401</strain>
    </source>
</reference>
<name>A0A0B0PJD5_GOSAR</name>
<dbReference type="Proteomes" id="UP000032142">
    <property type="component" value="Unassembled WGS sequence"/>
</dbReference>
<accession>A0A0B0PJD5</accession>
<keyword evidence="2" id="KW-1185">Reference proteome</keyword>
<dbReference type="EMBL" id="KN425231">
    <property type="protein sequence ID" value="KHG23476.1"/>
    <property type="molecule type" value="Genomic_DNA"/>
</dbReference>
<protein>
    <submittedName>
        <fullName evidence="1">Uncharacterized protein</fullName>
    </submittedName>
</protein>